<keyword evidence="3" id="KW-1185">Reference proteome</keyword>
<feature type="compositionally biased region" description="Polar residues" evidence="1">
    <location>
        <begin position="45"/>
        <end position="58"/>
    </location>
</feature>
<sequence>MSNITGDEGSFSSGNTGEEVQQLQEKKQLQLENHLHGSGLVPSGAMTNSNGSSSQQQPAKKKRNLPGTPGNFNNPMNLNYICFHNTNLCLMGMYSKKIKQQLRMKY</sequence>
<evidence type="ECO:0000313" key="2">
    <source>
        <dbReference type="EMBL" id="CAK9175959.1"/>
    </source>
</evidence>
<feature type="region of interest" description="Disordered" evidence="1">
    <location>
        <begin position="1"/>
        <end position="71"/>
    </location>
</feature>
<evidence type="ECO:0000256" key="1">
    <source>
        <dbReference type="SAM" id="MobiDB-lite"/>
    </source>
</evidence>
<organism evidence="2 3">
    <name type="scientific">Ilex paraguariensis</name>
    <name type="common">yerba mate</name>
    <dbReference type="NCBI Taxonomy" id="185542"/>
    <lineage>
        <taxon>Eukaryota</taxon>
        <taxon>Viridiplantae</taxon>
        <taxon>Streptophyta</taxon>
        <taxon>Embryophyta</taxon>
        <taxon>Tracheophyta</taxon>
        <taxon>Spermatophyta</taxon>
        <taxon>Magnoliopsida</taxon>
        <taxon>eudicotyledons</taxon>
        <taxon>Gunneridae</taxon>
        <taxon>Pentapetalae</taxon>
        <taxon>asterids</taxon>
        <taxon>campanulids</taxon>
        <taxon>Aquifoliales</taxon>
        <taxon>Aquifoliaceae</taxon>
        <taxon>Ilex</taxon>
    </lineage>
</organism>
<protein>
    <submittedName>
        <fullName evidence="2">Uncharacterized protein</fullName>
    </submittedName>
</protein>
<comment type="caution">
    <text evidence="2">The sequence shown here is derived from an EMBL/GenBank/DDBJ whole genome shotgun (WGS) entry which is preliminary data.</text>
</comment>
<reference evidence="2 3" key="1">
    <citation type="submission" date="2024-02" db="EMBL/GenBank/DDBJ databases">
        <authorList>
            <person name="Vignale AGUSTIN F."/>
            <person name="Sosa J E."/>
            <person name="Modenutti C."/>
        </authorList>
    </citation>
    <scope>NUCLEOTIDE SEQUENCE [LARGE SCALE GENOMIC DNA]</scope>
</reference>
<evidence type="ECO:0000313" key="3">
    <source>
        <dbReference type="Proteomes" id="UP001642360"/>
    </source>
</evidence>
<accession>A0ABC8U2I2</accession>
<name>A0ABC8U2I2_9AQUA</name>
<dbReference type="AlphaFoldDB" id="A0ABC8U2I2"/>
<dbReference type="EMBL" id="CAUOFW020006724">
    <property type="protein sequence ID" value="CAK9175959.1"/>
    <property type="molecule type" value="Genomic_DNA"/>
</dbReference>
<gene>
    <name evidence="2" type="ORF">ILEXP_LOCUS45785</name>
</gene>
<feature type="compositionally biased region" description="Polar residues" evidence="1">
    <location>
        <begin position="1"/>
        <end position="16"/>
    </location>
</feature>
<feature type="compositionally biased region" description="Basic and acidic residues" evidence="1">
    <location>
        <begin position="24"/>
        <end position="35"/>
    </location>
</feature>
<proteinExistence type="predicted"/>
<dbReference type="Proteomes" id="UP001642360">
    <property type="component" value="Unassembled WGS sequence"/>
</dbReference>